<accession>A0ABR7LAV0</accession>
<reference evidence="1 2" key="1">
    <citation type="submission" date="2020-06" db="EMBL/GenBank/DDBJ databases">
        <title>Actinokineospora xiongansis sp. nov., isolated from soil of Baiyangdian.</title>
        <authorList>
            <person name="Zhang X."/>
        </authorList>
    </citation>
    <scope>NUCLEOTIDE SEQUENCE [LARGE SCALE GENOMIC DNA]</scope>
    <source>
        <strain evidence="1 2">HBU206404</strain>
    </source>
</reference>
<dbReference type="Proteomes" id="UP000734823">
    <property type="component" value="Unassembled WGS sequence"/>
</dbReference>
<sequence length="51" mass="5654">MRADDVDRARQLDDALAPVDSATLAREADFHSHAVWSETRLVRASADASRM</sequence>
<name>A0ABR7LAV0_9PSEU</name>
<proteinExistence type="predicted"/>
<evidence type="ECO:0000313" key="1">
    <source>
        <dbReference type="EMBL" id="MBC6449511.1"/>
    </source>
</evidence>
<evidence type="ECO:0000313" key="2">
    <source>
        <dbReference type="Proteomes" id="UP000734823"/>
    </source>
</evidence>
<gene>
    <name evidence="1" type="ORF">GPZ80_20305</name>
</gene>
<keyword evidence="2" id="KW-1185">Reference proteome</keyword>
<dbReference type="EMBL" id="JABVED010000011">
    <property type="protein sequence ID" value="MBC6449511.1"/>
    <property type="molecule type" value="Genomic_DNA"/>
</dbReference>
<comment type="caution">
    <text evidence="1">The sequence shown here is derived from an EMBL/GenBank/DDBJ whole genome shotgun (WGS) entry which is preliminary data.</text>
</comment>
<protein>
    <submittedName>
        <fullName evidence="1">Uncharacterized protein</fullName>
    </submittedName>
</protein>
<organism evidence="1 2">
    <name type="scientific">Actinokineospora xionganensis</name>
    <dbReference type="NCBI Taxonomy" id="2684470"/>
    <lineage>
        <taxon>Bacteria</taxon>
        <taxon>Bacillati</taxon>
        <taxon>Actinomycetota</taxon>
        <taxon>Actinomycetes</taxon>
        <taxon>Pseudonocardiales</taxon>
        <taxon>Pseudonocardiaceae</taxon>
        <taxon>Actinokineospora</taxon>
    </lineage>
</organism>
<dbReference type="RefSeq" id="WP_187222334.1">
    <property type="nucleotide sequence ID" value="NZ_JABVED010000011.1"/>
</dbReference>